<evidence type="ECO:0000313" key="2">
    <source>
        <dbReference type="EMBL" id="QHT01871.1"/>
    </source>
</evidence>
<reference evidence="2" key="1">
    <citation type="journal article" date="2020" name="Nature">
        <title>Giant virus diversity and host interactions through global metagenomics.</title>
        <authorList>
            <person name="Schulz F."/>
            <person name="Roux S."/>
            <person name="Paez-Espino D."/>
            <person name="Jungbluth S."/>
            <person name="Walsh D.A."/>
            <person name="Denef V.J."/>
            <person name="McMahon K.D."/>
            <person name="Konstantinidis K.T."/>
            <person name="Eloe-Fadrosh E.A."/>
            <person name="Kyrpides N.C."/>
            <person name="Woyke T."/>
        </authorList>
    </citation>
    <scope>NUCLEOTIDE SEQUENCE</scope>
    <source>
        <strain evidence="2">GVMAG-M-3300020523-10</strain>
    </source>
</reference>
<feature type="region of interest" description="Disordered" evidence="1">
    <location>
        <begin position="30"/>
        <end position="77"/>
    </location>
</feature>
<dbReference type="AlphaFoldDB" id="A0A6C0CBQ9"/>
<evidence type="ECO:0000256" key="1">
    <source>
        <dbReference type="SAM" id="MobiDB-lite"/>
    </source>
</evidence>
<sequence>MRKTKRSKTKRRNRKHNYLGKARIKYYSIKKGGGGPYSNRSIIPHSIRSATHRSNRSTRPRSNRSVTMKAEAASKDNVAEEARELRALRVIMANQAAEYAGRAGYDLKNAERQAKWWRNLGTNEEMVKAWDDKAQNMRVEAKTEQRKARVAKRRARLTVEGARATVIKAAAKRAEATAARKAKEDEEAARWRSDVHANPLEMMLRAEAVALRNSEYSDN</sequence>
<proteinExistence type="predicted"/>
<dbReference type="EMBL" id="MN739382">
    <property type="protein sequence ID" value="QHT01871.1"/>
    <property type="molecule type" value="Genomic_DNA"/>
</dbReference>
<name>A0A6C0CBQ9_9ZZZZ</name>
<feature type="compositionally biased region" description="Basic residues" evidence="1">
    <location>
        <begin position="50"/>
        <end position="62"/>
    </location>
</feature>
<protein>
    <submittedName>
        <fullName evidence="2">Uncharacterized protein</fullName>
    </submittedName>
</protein>
<organism evidence="2">
    <name type="scientific">viral metagenome</name>
    <dbReference type="NCBI Taxonomy" id="1070528"/>
    <lineage>
        <taxon>unclassified sequences</taxon>
        <taxon>metagenomes</taxon>
        <taxon>organismal metagenomes</taxon>
    </lineage>
</organism>
<accession>A0A6C0CBQ9</accession>